<accession>A0AAV4PN29</accession>
<dbReference type="CDD" id="cd09276">
    <property type="entry name" value="Rnase_HI_RT_non_LTR"/>
    <property type="match status" value="1"/>
</dbReference>
<dbReference type="AlphaFoldDB" id="A0AAV4PN29"/>
<name>A0AAV4PN29_9ARAC</name>
<proteinExistence type="predicted"/>
<dbReference type="InterPro" id="IPR012337">
    <property type="entry name" value="RNaseH-like_sf"/>
</dbReference>
<feature type="domain" description="RNase H type-1" evidence="1">
    <location>
        <begin position="1"/>
        <end position="129"/>
    </location>
</feature>
<evidence type="ECO:0000259" key="1">
    <source>
        <dbReference type="PROSITE" id="PS50879"/>
    </source>
</evidence>
<organism evidence="2 3">
    <name type="scientific">Caerostris darwini</name>
    <dbReference type="NCBI Taxonomy" id="1538125"/>
    <lineage>
        <taxon>Eukaryota</taxon>
        <taxon>Metazoa</taxon>
        <taxon>Ecdysozoa</taxon>
        <taxon>Arthropoda</taxon>
        <taxon>Chelicerata</taxon>
        <taxon>Arachnida</taxon>
        <taxon>Araneae</taxon>
        <taxon>Araneomorphae</taxon>
        <taxon>Entelegynae</taxon>
        <taxon>Araneoidea</taxon>
        <taxon>Araneidae</taxon>
        <taxon>Caerostris</taxon>
    </lineage>
</organism>
<keyword evidence="3" id="KW-1185">Reference proteome</keyword>
<gene>
    <name evidence="2" type="primary">R1A1-elementORF2_243</name>
    <name evidence="2" type="ORF">CDAR_427422</name>
</gene>
<dbReference type="InterPro" id="IPR036397">
    <property type="entry name" value="RNaseH_sf"/>
</dbReference>
<dbReference type="Pfam" id="PF00075">
    <property type="entry name" value="RNase_H"/>
    <property type="match status" value="1"/>
</dbReference>
<sequence length="147" mass="16578">MEIYTDGSAMDGRYGSGLVVLYYGQKIHSEMRRLEDYASVYQAELVAIHMALTWSLSLKEVTSINLYSDSRSALQALADPSNTSELVLEVKRIRELEIARRLVFLHWVKAHVGYLGNELADESAKEATKLNNVGGTWKKPRSRISKT</sequence>
<evidence type="ECO:0000313" key="2">
    <source>
        <dbReference type="EMBL" id="GIX97340.1"/>
    </source>
</evidence>
<reference evidence="2 3" key="1">
    <citation type="submission" date="2021-06" db="EMBL/GenBank/DDBJ databases">
        <title>Caerostris darwini draft genome.</title>
        <authorList>
            <person name="Kono N."/>
            <person name="Arakawa K."/>
        </authorList>
    </citation>
    <scope>NUCLEOTIDE SEQUENCE [LARGE SCALE GENOMIC DNA]</scope>
</reference>
<dbReference type="Gene3D" id="3.30.420.10">
    <property type="entry name" value="Ribonuclease H-like superfamily/Ribonuclease H"/>
    <property type="match status" value="1"/>
</dbReference>
<dbReference type="Proteomes" id="UP001054837">
    <property type="component" value="Unassembled WGS sequence"/>
</dbReference>
<dbReference type="GO" id="GO:0004523">
    <property type="term" value="F:RNA-DNA hybrid ribonuclease activity"/>
    <property type="evidence" value="ECO:0007669"/>
    <property type="project" value="InterPro"/>
</dbReference>
<dbReference type="GO" id="GO:0003676">
    <property type="term" value="F:nucleic acid binding"/>
    <property type="evidence" value="ECO:0007669"/>
    <property type="project" value="InterPro"/>
</dbReference>
<comment type="caution">
    <text evidence="2">The sequence shown here is derived from an EMBL/GenBank/DDBJ whole genome shotgun (WGS) entry which is preliminary data.</text>
</comment>
<dbReference type="InterPro" id="IPR002156">
    <property type="entry name" value="RNaseH_domain"/>
</dbReference>
<evidence type="ECO:0000313" key="3">
    <source>
        <dbReference type="Proteomes" id="UP001054837"/>
    </source>
</evidence>
<dbReference type="PROSITE" id="PS50879">
    <property type="entry name" value="RNASE_H_1"/>
    <property type="match status" value="1"/>
</dbReference>
<dbReference type="EMBL" id="BPLQ01003027">
    <property type="protein sequence ID" value="GIX97340.1"/>
    <property type="molecule type" value="Genomic_DNA"/>
</dbReference>
<protein>
    <recommendedName>
        <fullName evidence="1">RNase H type-1 domain-containing protein</fullName>
    </recommendedName>
</protein>
<dbReference type="SUPFAM" id="SSF53098">
    <property type="entry name" value="Ribonuclease H-like"/>
    <property type="match status" value="1"/>
</dbReference>